<proteinExistence type="predicted"/>
<keyword evidence="2" id="KW-1185">Reference proteome</keyword>
<dbReference type="Proteomes" id="UP001497444">
    <property type="component" value="Chromosome 14"/>
</dbReference>
<organism evidence="1 2">
    <name type="scientific">Sphagnum jensenii</name>
    <dbReference type="NCBI Taxonomy" id="128206"/>
    <lineage>
        <taxon>Eukaryota</taxon>
        <taxon>Viridiplantae</taxon>
        <taxon>Streptophyta</taxon>
        <taxon>Embryophyta</taxon>
        <taxon>Bryophyta</taxon>
        <taxon>Sphagnophytina</taxon>
        <taxon>Sphagnopsida</taxon>
        <taxon>Sphagnales</taxon>
        <taxon>Sphagnaceae</taxon>
        <taxon>Sphagnum</taxon>
    </lineage>
</organism>
<evidence type="ECO:0000313" key="1">
    <source>
        <dbReference type="EMBL" id="CAK9262202.1"/>
    </source>
</evidence>
<accession>A0ABP0W6X4</accession>
<dbReference type="EMBL" id="OZ020109">
    <property type="protein sequence ID" value="CAK9262202.1"/>
    <property type="molecule type" value="Genomic_DNA"/>
</dbReference>
<gene>
    <name evidence="1" type="ORF">CSSPJE1EN1_LOCUS7680</name>
</gene>
<evidence type="ECO:0000313" key="2">
    <source>
        <dbReference type="Proteomes" id="UP001497444"/>
    </source>
</evidence>
<protein>
    <submittedName>
        <fullName evidence="1">Uncharacterized protein</fullName>
    </submittedName>
</protein>
<reference evidence="1" key="1">
    <citation type="submission" date="2024-02" db="EMBL/GenBank/DDBJ databases">
        <authorList>
            <consortium name="ELIXIR-Norway"/>
            <consortium name="Elixir Norway"/>
        </authorList>
    </citation>
    <scope>NUCLEOTIDE SEQUENCE</scope>
</reference>
<name>A0ABP0W6X4_9BRYO</name>
<sequence>MVWGGFWAGEQGLMSNGSAAAAHKPPSLLHLSISTAVSNIQRLSNLSCIPDNIVKDLFVGTLDAGKLTEPVLHMFLATGNEEVLHIVQGLGIRPILKPVLPTRCSQK</sequence>